<protein>
    <submittedName>
        <fullName evidence="2">Uncharacterized protein</fullName>
    </submittedName>
</protein>
<feature type="compositionally biased region" description="Polar residues" evidence="1">
    <location>
        <begin position="229"/>
        <end position="238"/>
    </location>
</feature>
<dbReference type="EMBL" id="KK852532">
    <property type="protein sequence ID" value="KDR21858.1"/>
    <property type="molecule type" value="Genomic_DNA"/>
</dbReference>
<name>A0A067RFN4_ZOONE</name>
<evidence type="ECO:0000313" key="3">
    <source>
        <dbReference type="Proteomes" id="UP000027135"/>
    </source>
</evidence>
<dbReference type="Proteomes" id="UP000027135">
    <property type="component" value="Unassembled WGS sequence"/>
</dbReference>
<gene>
    <name evidence="2" type="ORF">L798_03194</name>
</gene>
<evidence type="ECO:0000256" key="1">
    <source>
        <dbReference type="SAM" id="MobiDB-lite"/>
    </source>
</evidence>
<sequence length="252" mass="27507">MSLMPAPALSKSLIRFVPTLSAPAGPKHTPQVPITTQNVPVLIPAHTNAPQVPFISQNAPQIPLVSKYHIENSPYVIRNTRKVAFVPEVLNVNVLQEPYTSQNTPQFSTTTENAYSYVPNVPLTSQIIQISSVADKFPINPTEVPVTFVSQNKPQNFSAFVNNNKISAELPFDSKNDPMNLQTSVNNTPQNDPKVTPVLVNLQNNVPEVDIAAQNVSNNIPVASKETAKNSPETSGKTRNPFHCPTVIKELS</sequence>
<organism evidence="2 3">
    <name type="scientific">Zootermopsis nevadensis</name>
    <name type="common">Dampwood termite</name>
    <dbReference type="NCBI Taxonomy" id="136037"/>
    <lineage>
        <taxon>Eukaryota</taxon>
        <taxon>Metazoa</taxon>
        <taxon>Ecdysozoa</taxon>
        <taxon>Arthropoda</taxon>
        <taxon>Hexapoda</taxon>
        <taxon>Insecta</taxon>
        <taxon>Pterygota</taxon>
        <taxon>Neoptera</taxon>
        <taxon>Polyneoptera</taxon>
        <taxon>Dictyoptera</taxon>
        <taxon>Blattodea</taxon>
        <taxon>Blattoidea</taxon>
        <taxon>Termitoidae</taxon>
        <taxon>Termopsidae</taxon>
        <taxon>Zootermopsis</taxon>
    </lineage>
</organism>
<reference evidence="2 3" key="1">
    <citation type="journal article" date="2014" name="Nat. Commun.">
        <title>Molecular traces of alternative social organization in a termite genome.</title>
        <authorList>
            <person name="Terrapon N."/>
            <person name="Li C."/>
            <person name="Robertson H.M."/>
            <person name="Ji L."/>
            <person name="Meng X."/>
            <person name="Booth W."/>
            <person name="Chen Z."/>
            <person name="Childers C.P."/>
            <person name="Glastad K.M."/>
            <person name="Gokhale K."/>
            <person name="Gowin J."/>
            <person name="Gronenberg W."/>
            <person name="Hermansen R.A."/>
            <person name="Hu H."/>
            <person name="Hunt B.G."/>
            <person name="Huylmans A.K."/>
            <person name="Khalil S.M."/>
            <person name="Mitchell R.D."/>
            <person name="Munoz-Torres M.C."/>
            <person name="Mustard J.A."/>
            <person name="Pan H."/>
            <person name="Reese J.T."/>
            <person name="Scharf M.E."/>
            <person name="Sun F."/>
            <person name="Vogel H."/>
            <person name="Xiao J."/>
            <person name="Yang W."/>
            <person name="Yang Z."/>
            <person name="Yang Z."/>
            <person name="Zhou J."/>
            <person name="Zhu J."/>
            <person name="Brent C.S."/>
            <person name="Elsik C.G."/>
            <person name="Goodisman M.A."/>
            <person name="Liberles D.A."/>
            <person name="Roe R.M."/>
            <person name="Vargo E.L."/>
            <person name="Vilcinskas A."/>
            <person name="Wang J."/>
            <person name="Bornberg-Bauer E."/>
            <person name="Korb J."/>
            <person name="Zhang G."/>
            <person name="Liebig J."/>
        </authorList>
    </citation>
    <scope>NUCLEOTIDE SEQUENCE [LARGE SCALE GENOMIC DNA]</scope>
    <source>
        <tissue evidence="2">Whole organism</tissue>
    </source>
</reference>
<evidence type="ECO:0000313" key="2">
    <source>
        <dbReference type="EMBL" id="KDR21858.1"/>
    </source>
</evidence>
<dbReference type="AlphaFoldDB" id="A0A067RFN4"/>
<dbReference type="InParanoid" id="A0A067RFN4"/>
<feature type="region of interest" description="Disordered" evidence="1">
    <location>
        <begin position="222"/>
        <end position="252"/>
    </location>
</feature>
<accession>A0A067RFN4</accession>
<proteinExistence type="predicted"/>
<keyword evidence="3" id="KW-1185">Reference proteome</keyword>